<dbReference type="EMBL" id="CAJJDM010000031">
    <property type="protein sequence ID" value="CAD8061694.1"/>
    <property type="molecule type" value="Genomic_DNA"/>
</dbReference>
<name>A0A8S1LFM3_PARPR</name>
<dbReference type="AlphaFoldDB" id="A0A8S1LFM3"/>
<sequence>MINYHINTLRGIATEYKPVLFEDLFFDKSHLSTNKIGAISLQNLEQLRHDPKSIMDNLVINDVTQLVHELQNMPQCLICTSCNDFDKLNRLLQYCHHIDIAIGYQHNISKQLNNLPLYSVDNLIKKLEMEITMGTNNLKPAFIGVINFEEIDFNNQIWINIMESYIQCSENCGIPIVVDHNHKLEFKEIQQKYNIRKAKFIILNPYIEVKITKSNYCIRREINIDSIDLKQKIVFNKNEVDYELYNLLPVYFTIGIKYKTHLRMFGGNGFEILKSETQELFDLLKWSSQITKLVEIKMWKCPICQKEQGENEERFKKMGKEFCSMKCLRQGLN</sequence>
<proteinExistence type="predicted"/>
<dbReference type="OMA" id="WINIMES"/>
<protein>
    <submittedName>
        <fullName evidence="1">Uncharacterized protein</fullName>
    </submittedName>
</protein>
<evidence type="ECO:0000313" key="2">
    <source>
        <dbReference type="Proteomes" id="UP000688137"/>
    </source>
</evidence>
<organism evidence="1 2">
    <name type="scientific">Paramecium primaurelia</name>
    <dbReference type="NCBI Taxonomy" id="5886"/>
    <lineage>
        <taxon>Eukaryota</taxon>
        <taxon>Sar</taxon>
        <taxon>Alveolata</taxon>
        <taxon>Ciliophora</taxon>
        <taxon>Intramacronucleata</taxon>
        <taxon>Oligohymenophorea</taxon>
        <taxon>Peniculida</taxon>
        <taxon>Parameciidae</taxon>
        <taxon>Paramecium</taxon>
    </lineage>
</organism>
<gene>
    <name evidence="1" type="ORF">PPRIM_AZ9-3.1.T0320084</name>
</gene>
<dbReference type="Proteomes" id="UP000688137">
    <property type="component" value="Unassembled WGS sequence"/>
</dbReference>
<reference evidence="1" key="1">
    <citation type="submission" date="2021-01" db="EMBL/GenBank/DDBJ databases">
        <authorList>
            <consortium name="Genoscope - CEA"/>
            <person name="William W."/>
        </authorList>
    </citation>
    <scope>NUCLEOTIDE SEQUENCE</scope>
</reference>
<keyword evidence="2" id="KW-1185">Reference proteome</keyword>
<accession>A0A8S1LFM3</accession>
<evidence type="ECO:0000313" key="1">
    <source>
        <dbReference type="EMBL" id="CAD8061694.1"/>
    </source>
</evidence>
<comment type="caution">
    <text evidence="1">The sequence shown here is derived from an EMBL/GenBank/DDBJ whole genome shotgun (WGS) entry which is preliminary data.</text>
</comment>